<evidence type="ECO:0000313" key="2">
    <source>
        <dbReference type="EMBL" id="KDO28273.1"/>
    </source>
</evidence>
<dbReference type="OMA" id="RAQQFAF"/>
<feature type="compositionally biased region" description="Basic and acidic residues" evidence="1">
    <location>
        <begin position="1"/>
        <end position="13"/>
    </location>
</feature>
<dbReference type="RefSeq" id="XP_012201093.1">
    <property type="nucleotide sequence ID" value="XM_012345703.1"/>
</dbReference>
<name>A0A067CCS6_SAPPC</name>
<dbReference type="AlphaFoldDB" id="A0A067CCS6"/>
<dbReference type="OrthoDB" id="77066at2759"/>
<feature type="compositionally biased region" description="Basic and acidic residues" evidence="1">
    <location>
        <begin position="138"/>
        <end position="164"/>
    </location>
</feature>
<dbReference type="EMBL" id="KK583212">
    <property type="protein sequence ID" value="KDO28273.1"/>
    <property type="molecule type" value="Genomic_DNA"/>
</dbReference>
<feature type="compositionally biased region" description="Basic and acidic residues" evidence="1">
    <location>
        <begin position="65"/>
        <end position="86"/>
    </location>
</feature>
<dbReference type="VEuPathDB" id="FungiDB:SPRG_06324"/>
<organism evidence="2 3">
    <name type="scientific">Saprolegnia parasitica (strain CBS 223.65)</name>
    <dbReference type="NCBI Taxonomy" id="695850"/>
    <lineage>
        <taxon>Eukaryota</taxon>
        <taxon>Sar</taxon>
        <taxon>Stramenopiles</taxon>
        <taxon>Oomycota</taxon>
        <taxon>Saprolegniomycetes</taxon>
        <taxon>Saprolegniales</taxon>
        <taxon>Saprolegniaceae</taxon>
        <taxon>Saprolegnia</taxon>
    </lineage>
</organism>
<dbReference type="Proteomes" id="UP000030745">
    <property type="component" value="Unassembled WGS sequence"/>
</dbReference>
<feature type="compositionally biased region" description="Basic and acidic residues" evidence="1">
    <location>
        <begin position="184"/>
        <end position="195"/>
    </location>
</feature>
<accession>A0A067CCS6</accession>
<feature type="region of interest" description="Disordered" evidence="1">
    <location>
        <begin position="1"/>
        <end position="101"/>
    </location>
</feature>
<feature type="region of interest" description="Disordered" evidence="1">
    <location>
        <begin position="130"/>
        <end position="164"/>
    </location>
</feature>
<evidence type="ECO:0000313" key="3">
    <source>
        <dbReference type="Proteomes" id="UP000030745"/>
    </source>
</evidence>
<gene>
    <name evidence="2" type="ORF">SPRG_06324</name>
</gene>
<feature type="region of interest" description="Disordered" evidence="1">
    <location>
        <begin position="184"/>
        <end position="203"/>
    </location>
</feature>
<keyword evidence="3" id="KW-1185">Reference proteome</keyword>
<evidence type="ECO:0000256" key="1">
    <source>
        <dbReference type="SAM" id="MobiDB-lite"/>
    </source>
</evidence>
<feature type="compositionally biased region" description="Basic residues" evidence="1">
    <location>
        <begin position="34"/>
        <end position="44"/>
    </location>
</feature>
<sequence>MARATKEKVHYGEWETPAKTYGSSSDESDDQHPLKKPAAKKAKLSAKAMAPAVAVDPVPSKKKRPLDAVESKKADPAKKAEAVAKKPEKRPKASPKSPDSFASVVEEVLLSLDGDKDSKTALKKLRRDYAELSSLRQTEPEKLLEESRKLAKAEADAHDKATSKMKQEIGNLTKKLDKYERMREDLERAKSKQDAKSASSSEFADLKQKFDQLRAENTSLRLQLEETQAGQPTLSANASVSEMYAKLAHTNKLLRMYELVTSMHMTLKKDGDVQEVACRVTDSLRAQQFAFELAIPTNPRKQIDYLPSPEEVAYHKRQADATAPAYLLEDLSFSRSELTRFMRTMLDAVIRKPT</sequence>
<dbReference type="KEGG" id="spar:SPRG_06324"/>
<feature type="compositionally biased region" description="Low complexity" evidence="1">
    <location>
        <begin position="45"/>
        <end position="58"/>
    </location>
</feature>
<reference evidence="2 3" key="1">
    <citation type="journal article" date="2013" name="PLoS Genet.">
        <title>Distinctive expansion of potential virulence genes in the genome of the oomycete fish pathogen Saprolegnia parasitica.</title>
        <authorList>
            <person name="Jiang R.H."/>
            <person name="de Bruijn I."/>
            <person name="Haas B.J."/>
            <person name="Belmonte R."/>
            <person name="Lobach L."/>
            <person name="Christie J."/>
            <person name="van den Ackerveken G."/>
            <person name="Bottin A."/>
            <person name="Bulone V."/>
            <person name="Diaz-Moreno S.M."/>
            <person name="Dumas B."/>
            <person name="Fan L."/>
            <person name="Gaulin E."/>
            <person name="Govers F."/>
            <person name="Grenville-Briggs L.J."/>
            <person name="Horner N.R."/>
            <person name="Levin J.Z."/>
            <person name="Mammella M."/>
            <person name="Meijer H.J."/>
            <person name="Morris P."/>
            <person name="Nusbaum C."/>
            <person name="Oome S."/>
            <person name="Phillips A.J."/>
            <person name="van Rooyen D."/>
            <person name="Rzeszutek E."/>
            <person name="Saraiva M."/>
            <person name="Secombes C.J."/>
            <person name="Seidl M.F."/>
            <person name="Snel B."/>
            <person name="Stassen J.H."/>
            <person name="Sykes S."/>
            <person name="Tripathy S."/>
            <person name="van den Berg H."/>
            <person name="Vega-Arreguin J.C."/>
            <person name="Wawra S."/>
            <person name="Young S.K."/>
            <person name="Zeng Q."/>
            <person name="Dieguez-Uribeondo J."/>
            <person name="Russ C."/>
            <person name="Tyler B.M."/>
            <person name="van West P."/>
        </authorList>
    </citation>
    <scope>NUCLEOTIDE SEQUENCE [LARGE SCALE GENOMIC DNA]</scope>
    <source>
        <strain evidence="2 3">CBS 223.65</strain>
    </source>
</reference>
<dbReference type="GeneID" id="24128673"/>
<proteinExistence type="predicted"/>
<protein>
    <submittedName>
        <fullName evidence="2">Uncharacterized protein</fullName>
    </submittedName>
</protein>